<reference evidence="10" key="1">
    <citation type="submission" date="2014-03" db="EMBL/GenBank/DDBJ databases">
        <authorList>
            <person name="Aksoy S."/>
            <person name="Warren W."/>
            <person name="Wilson R.K."/>
        </authorList>
    </citation>
    <scope>NUCLEOTIDE SEQUENCE [LARGE SCALE GENOMIC DNA]</scope>
    <source>
        <strain evidence="10">IAEA</strain>
    </source>
</reference>
<protein>
    <submittedName>
        <fullName evidence="9">Uncharacterized protein</fullName>
    </submittedName>
</protein>
<dbReference type="AlphaFoldDB" id="A0A1A9W6N1"/>
<dbReference type="Proteomes" id="UP000091820">
    <property type="component" value="Unassembled WGS sequence"/>
</dbReference>
<keyword evidence="10" id="KW-1185">Reference proteome</keyword>
<dbReference type="GO" id="GO:0007099">
    <property type="term" value="P:centriole replication"/>
    <property type="evidence" value="ECO:0007669"/>
    <property type="project" value="TreeGrafter"/>
</dbReference>
<sequence length="484" mass="56523">MFNKSPLRSTEEDYFANTNYSKNIQYIITPTTEIMVNFSSNGLKAKKACLIYAEKLDLKGLVQLRIAEKSDHRKMYITTVDSASFQELKHEQSLHVTFTGFIENMVQILQDCQLGKLEIFLVQGNRMNESNAMYKLQFVEIRPFKNLVHLSLPSSLASLNVVLFYMNTIVEKLQKKCSKQEEHAQEVQHEIHNHLKHIDQLETECTKLKENVSKSTQSLNQKHSREVSQLRENLQKLIEERQEDSERHSKANASIQAQLDKLKIEKCALQAERIQEQKCNEILKEEIAALKGRVSNLKEQNEKLHKEILMLKNEERKADMHLQDFRKEANELNERLKKCDKNKANLVAELEAEKKISRTKRQALEVATDEISKANQIILKQNQESVKLKKTITWRTEVALQQEQAIKQKDRELKDKELEIEFLKETLDVLRREIPKELDSLRKFSKSLETKYSEQIEALKIKLELSEKENLPMAANVKNTQRQL</sequence>
<dbReference type="InterPro" id="IPR053997">
    <property type="entry name" value="SAS-6_C_CC"/>
</dbReference>
<dbReference type="STRING" id="37001.A0A1A9W6N1"/>
<evidence type="ECO:0000256" key="4">
    <source>
        <dbReference type="ARBA" id="ARBA00023212"/>
    </source>
</evidence>
<evidence type="ECO:0000313" key="9">
    <source>
        <dbReference type="EnsemblMetazoa" id="GBRI008158-PA"/>
    </source>
</evidence>
<evidence type="ECO:0000256" key="2">
    <source>
        <dbReference type="ARBA" id="ARBA00022490"/>
    </source>
</evidence>
<dbReference type="InterPro" id="IPR032396">
    <property type="entry name" value="SAS-6_N"/>
</dbReference>
<feature type="domain" description="SAS-6 C-terminal coiled coil" evidence="8">
    <location>
        <begin position="159"/>
        <end position="213"/>
    </location>
</feature>
<dbReference type="GO" id="GO:0005813">
    <property type="term" value="C:centrosome"/>
    <property type="evidence" value="ECO:0007669"/>
    <property type="project" value="UniProtKB-SubCell"/>
</dbReference>
<evidence type="ECO:0000259" key="7">
    <source>
        <dbReference type="Pfam" id="PF16531"/>
    </source>
</evidence>
<evidence type="ECO:0000256" key="5">
    <source>
        <dbReference type="ARBA" id="ARBA00023306"/>
    </source>
</evidence>
<keyword evidence="2" id="KW-0963">Cytoplasm</keyword>
<feature type="coiled-coil region" evidence="6">
    <location>
        <begin position="170"/>
        <end position="469"/>
    </location>
</feature>
<dbReference type="InterPro" id="IPR038558">
    <property type="entry name" value="SAS-6_N_sf"/>
</dbReference>
<keyword evidence="4" id="KW-0206">Cytoskeleton</keyword>
<evidence type="ECO:0000256" key="6">
    <source>
        <dbReference type="SAM" id="Coils"/>
    </source>
</evidence>
<dbReference type="EnsemblMetazoa" id="GBRI008158-RA">
    <property type="protein sequence ID" value="GBRI008158-PA"/>
    <property type="gene ID" value="GBRI008158"/>
</dbReference>
<comment type="subcellular location">
    <subcellularLocation>
        <location evidence="1">Cytoplasm</location>
        <location evidence="1">Cytoskeleton</location>
        <location evidence="1">Microtubule organizing center</location>
        <location evidence="1">Centrosome</location>
    </subcellularLocation>
</comment>
<organism evidence="9 10">
    <name type="scientific">Glossina brevipalpis</name>
    <dbReference type="NCBI Taxonomy" id="37001"/>
    <lineage>
        <taxon>Eukaryota</taxon>
        <taxon>Metazoa</taxon>
        <taxon>Ecdysozoa</taxon>
        <taxon>Arthropoda</taxon>
        <taxon>Hexapoda</taxon>
        <taxon>Insecta</taxon>
        <taxon>Pterygota</taxon>
        <taxon>Neoptera</taxon>
        <taxon>Endopterygota</taxon>
        <taxon>Diptera</taxon>
        <taxon>Brachycera</taxon>
        <taxon>Muscomorpha</taxon>
        <taxon>Hippoboscoidea</taxon>
        <taxon>Glossinidae</taxon>
        <taxon>Glossina</taxon>
    </lineage>
</organism>
<dbReference type="VEuPathDB" id="VectorBase:GBRI008158"/>
<evidence type="ECO:0000256" key="1">
    <source>
        <dbReference type="ARBA" id="ARBA00004300"/>
    </source>
</evidence>
<dbReference type="GO" id="GO:0005814">
    <property type="term" value="C:centriole"/>
    <property type="evidence" value="ECO:0007669"/>
    <property type="project" value="TreeGrafter"/>
</dbReference>
<proteinExistence type="predicted"/>
<keyword evidence="5" id="KW-0131">Cell cycle</keyword>
<reference evidence="9" key="2">
    <citation type="submission" date="2020-05" db="UniProtKB">
        <authorList>
            <consortium name="EnsemblMetazoa"/>
        </authorList>
    </citation>
    <scope>IDENTIFICATION</scope>
    <source>
        <strain evidence="9">IAEA</strain>
    </source>
</reference>
<feature type="domain" description="Spindle assembly abnormal protein 6 N-terminal" evidence="7">
    <location>
        <begin position="20"/>
        <end position="153"/>
    </location>
</feature>
<dbReference type="Gene3D" id="2.170.210.20">
    <property type="entry name" value="Spindle assembly abnormal protein 6, N-terminal domain"/>
    <property type="match status" value="1"/>
</dbReference>
<dbReference type="PANTHER" id="PTHR44281">
    <property type="entry name" value="SPINDLE ASSEMBLY ABNORMAL PROTEIN 6 HOMOLOG"/>
    <property type="match status" value="1"/>
</dbReference>
<evidence type="ECO:0000256" key="3">
    <source>
        <dbReference type="ARBA" id="ARBA00023054"/>
    </source>
</evidence>
<evidence type="ECO:0000313" key="10">
    <source>
        <dbReference type="Proteomes" id="UP000091820"/>
    </source>
</evidence>
<evidence type="ECO:0000259" key="8">
    <source>
        <dbReference type="Pfam" id="PF22216"/>
    </source>
</evidence>
<name>A0A1A9W6N1_9MUSC</name>
<dbReference type="Pfam" id="PF16531">
    <property type="entry name" value="SAS-6_N"/>
    <property type="match status" value="1"/>
</dbReference>
<dbReference type="Pfam" id="PF22216">
    <property type="entry name" value="Sas-6_C_CC"/>
    <property type="match status" value="1"/>
</dbReference>
<keyword evidence="3 6" id="KW-0175">Coiled coil</keyword>
<dbReference type="PANTHER" id="PTHR44281:SF2">
    <property type="entry name" value="SPINDLE ASSEMBLY ABNORMAL PROTEIN 6 HOMOLOG"/>
    <property type="match status" value="1"/>
</dbReference>
<accession>A0A1A9W6N1</accession>